<sequence>MIHGRILTTCLLLPLCISACSKQDSTLYIPDKEDQLSQRIDPMANPRPVVIAGQKITTLYLDKTSDESFLRDFQNYIVDTKGAKKTFLALRQQLKLRPDQLLLFGVRKKDHTEIPIVDLTSPDLFSRANSLAIQHLALLKASSIPDKDPYETTDTYQQRIKAKQQQTEKLTAKANIDLGRIEDALNFSNRWIEIPDYFDQLNRIDYDADQALLTIQTTAPVVHEDDLRMVSEDALIRLVRFQVKASAEQAKSLISVWDSRAQASVYMAFVLDYQPQGLAISRVVLMEYLGMDQQFRVIEQLKPQQIYVQKVRPDLTLVQQQVIPLQQIIPFQFGISSHAETQG</sequence>
<dbReference type="Proteomes" id="UP000017667">
    <property type="component" value="Unassembled WGS sequence"/>
</dbReference>
<comment type="caution">
    <text evidence="1">The sequence shown here is derived from an EMBL/GenBank/DDBJ whole genome shotgun (WGS) entry which is preliminary data.</text>
</comment>
<dbReference type="EMBL" id="APQQ01000023">
    <property type="protein sequence ID" value="ENW17419.1"/>
    <property type="molecule type" value="Genomic_DNA"/>
</dbReference>
<dbReference type="RefSeq" id="WP_005082424.1">
    <property type="nucleotide sequence ID" value="NZ_ASYX01000041.1"/>
</dbReference>
<dbReference type="AlphaFoldDB" id="N9GJX2"/>
<protein>
    <submittedName>
        <fullName evidence="1">Uncharacterized protein</fullName>
    </submittedName>
</protein>
<dbReference type="PATRIC" id="fig|1217659.3.peg.2096"/>
<evidence type="ECO:0000313" key="2">
    <source>
        <dbReference type="Proteomes" id="UP000017667"/>
    </source>
</evidence>
<name>N9GJX2_ACIHA</name>
<evidence type="ECO:0000313" key="1">
    <source>
        <dbReference type="EMBL" id="ENW17419.1"/>
    </source>
</evidence>
<organism evidence="1 2">
    <name type="scientific">Acinetobacter haemolyticus CIP 64.3 = MTCC 9819</name>
    <dbReference type="NCBI Taxonomy" id="1217659"/>
    <lineage>
        <taxon>Bacteria</taxon>
        <taxon>Pseudomonadati</taxon>
        <taxon>Pseudomonadota</taxon>
        <taxon>Gammaproteobacteria</taxon>
        <taxon>Moraxellales</taxon>
        <taxon>Moraxellaceae</taxon>
        <taxon>Acinetobacter</taxon>
    </lineage>
</organism>
<accession>N9GJX2</accession>
<keyword evidence="2" id="KW-1185">Reference proteome</keyword>
<dbReference type="HOGENOM" id="CLU_747281_0_0_6"/>
<reference evidence="1 2" key="1">
    <citation type="submission" date="2013-02" db="EMBL/GenBank/DDBJ databases">
        <title>The Genome Sequence of Acinetobacter haemolyticus CIP 64.3.</title>
        <authorList>
            <consortium name="The Broad Institute Genome Sequencing Platform"/>
            <consortium name="The Broad Institute Genome Sequencing Center for Infectious Disease"/>
            <person name="Cerqueira G."/>
            <person name="Feldgarden M."/>
            <person name="Courvalin P."/>
            <person name="Perichon B."/>
            <person name="Grillot-Courvalin C."/>
            <person name="Clermont D."/>
            <person name="Rocha E."/>
            <person name="Yoon E.-J."/>
            <person name="Nemec A."/>
            <person name="Walker B."/>
            <person name="Young S.K."/>
            <person name="Zeng Q."/>
            <person name="Gargeya S."/>
            <person name="Fitzgerald M."/>
            <person name="Haas B."/>
            <person name="Abouelleil A."/>
            <person name="Alvarado L."/>
            <person name="Arachchi H.M."/>
            <person name="Berlin A.M."/>
            <person name="Chapman S.B."/>
            <person name="Dewar J."/>
            <person name="Goldberg J."/>
            <person name="Griggs A."/>
            <person name="Gujja S."/>
            <person name="Hansen M."/>
            <person name="Howarth C."/>
            <person name="Imamovic A."/>
            <person name="Larimer J."/>
            <person name="McCowan C."/>
            <person name="Murphy C."/>
            <person name="Neiman D."/>
            <person name="Pearson M."/>
            <person name="Priest M."/>
            <person name="Roberts A."/>
            <person name="Saif S."/>
            <person name="Shea T."/>
            <person name="Sisk P."/>
            <person name="Sykes S."/>
            <person name="Wortman J."/>
            <person name="Nusbaum C."/>
            <person name="Birren B."/>
        </authorList>
    </citation>
    <scope>NUCLEOTIDE SEQUENCE [LARGE SCALE GENOMIC DNA]</scope>
    <source>
        <strain evidence="1 2">CIP 64.3</strain>
    </source>
</reference>
<proteinExistence type="predicted"/>
<gene>
    <name evidence="1" type="ORF">F927_02129</name>
</gene>